<dbReference type="GO" id="GO:0005777">
    <property type="term" value="C:peroxisome"/>
    <property type="evidence" value="ECO:0007669"/>
    <property type="project" value="TreeGrafter"/>
</dbReference>
<proteinExistence type="predicted"/>
<feature type="domain" description="MaoC-like" evidence="1">
    <location>
        <begin position="12"/>
        <end position="76"/>
    </location>
</feature>
<reference evidence="3" key="1">
    <citation type="submission" date="2022-11" db="UniProtKB">
        <authorList>
            <consortium name="WormBaseParasite"/>
        </authorList>
    </citation>
    <scope>IDENTIFICATION</scope>
</reference>
<dbReference type="InterPro" id="IPR029069">
    <property type="entry name" value="HotDog_dom_sf"/>
</dbReference>
<accession>A0A914R4R3</accession>
<dbReference type="GO" id="GO:0018812">
    <property type="term" value="F:3-hydroxyacyl-CoA dehydratase activity"/>
    <property type="evidence" value="ECO:0007669"/>
    <property type="project" value="UniProtKB-ARBA"/>
</dbReference>
<dbReference type="AlphaFoldDB" id="A0A914R4R3"/>
<dbReference type="GO" id="GO:0006635">
    <property type="term" value="P:fatty acid beta-oxidation"/>
    <property type="evidence" value="ECO:0007669"/>
    <property type="project" value="TreeGrafter"/>
</dbReference>
<evidence type="ECO:0000313" key="3">
    <source>
        <dbReference type="WBParaSite" id="PEQ_0000125801-mRNA-1"/>
    </source>
</evidence>
<protein>
    <submittedName>
        <fullName evidence="3">MaoC-like domain-containing protein</fullName>
    </submittedName>
</protein>
<keyword evidence="2" id="KW-1185">Reference proteome</keyword>
<dbReference type="PANTHER" id="PTHR13078">
    <property type="entry name" value="PEROXISOMAL MULTIFUNCTIONAL ENZYME TYPE 2-RELATED"/>
    <property type="match status" value="1"/>
</dbReference>
<dbReference type="Proteomes" id="UP000887564">
    <property type="component" value="Unplaced"/>
</dbReference>
<dbReference type="Gene3D" id="3.10.129.10">
    <property type="entry name" value="Hotdog Thioesterase"/>
    <property type="match status" value="1"/>
</dbReference>
<dbReference type="InterPro" id="IPR002539">
    <property type="entry name" value="MaoC-like_dom"/>
</dbReference>
<organism evidence="2 3">
    <name type="scientific">Parascaris equorum</name>
    <name type="common">Equine roundworm</name>
    <dbReference type="NCBI Taxonomy" id="6256"/>
    <lineage>
        <taxon>Eukaryota</taxon>
        <taxon>Metazoa</taxon>
        <taxon>Ecdysozoa</taxon>
        <taxon>Nematoda</taxon>
        <taxon>Chromadorea</taxon>
        <taxon>Rhabditida</taxon>
        <taxon>Spirurina</taxon>
        <taxon>Ascaridomorpha</taxon>
        <taxon>Ascaridoidea</taxon>
        <taxon>Ascarididae</taxon>
        <taxon>Parascaris</taxon>
    </lineage>
</organism>
<sequence length="93" mass="10409">MVNTNPEDILLQAALYRLGSGDVNPLHIDADFARMAGFERPILHGLCSLGFSVRHILQTFANNDGKLFGAVKVRYRERSIGDLLASRYRMAVF</sequence>
<dbReference type="SUPFAM" id="SSF54637">
    <property type="entry name" value="Thioesterase/thiol ester dehydrase-isomerase"/>
    <property type="match status" value="1"/>
</dbReference>
<dbReference type="WBParaSite" id="PEQ_0000125801-mRNA-1">
    <property type="protein sequence ID" value="PEQ_0000125801-mRNA-1"/>
    <property type="gene ID" value="PEQ_0000125801"/>
</dbReference>
<dbReference type="PANTHER" id="PTHR13078:SF56">
    <property type="entry name" value="PEROXISOMAL MULTIFUNCTIONAL ENZYME TYPE 2"/>
    <property type="match status" value="1"/>
</dbReference>
<dbReference type="Pfam" id="PF01575">
    <property type="entry name" value="MaoC_dehydratas"/>
    <property type="match status" value="1"/>
</dbReference>
<name>A0A914R4R3_PAREQ</name>
<evidence type="ECO:0000313" key="2">
    <source>
        <dbReference type="Proteomes" id="UP000887564"/>
    </source>
</evidence>
<dbReference type="GO" id="GO:0044594">
    <property type="term" value="F:17-beta-hydroxysteroid dehydrogenase (NAD+) activity"/>
    <property type="evidence" value="ECO:0007669"/>
    <property type="project" value="TreeGrafter"/>
</dbReference>
<evidence type="ECO:0000259" key="1">
    <source>
        <dbReference type="Pfam" id="PF01575"/>
    </source>
</evidence>
<dbReference type="GO" id="GO:0003857">
    <property type="term" value="F:(3S)-3-hydroxyacyl-CoA dehydrogenase (NAD+) activity"/>
    <property type="evidence" value="ECO:0007669"/>
    <property type="project" value="TreeGrafter"/>
</dbReference>